<dbReference type="RefSeq" id="WP_109456420.1">
    <property type="nucleotide sequence ID" value="NZ_QFBC01000001.1"/>
</dbReference>
<evidence type="ECO:0000313" key="2">
    <source>
        <dbReference type="Proteomes" id="UP000245252"/>
    </source>
</evidence>
<keyword evidence="2" id="KW-1185">Reference proteome</keyword>
<dbReference type="EMBL" id="QFBC01000001">
    <property type="protein sequence ID" value="PWE57903.1"/>
    <property type="molecule type" value="Genomic_DNA"/>
</dbReference>
<accession>A0A2U2DX56</accession>
<organism evidence="1 2">
    <name type="scientific">Metarhizobium album</name>
    <dbReference type="NCBI Taxonomy" id="2182425"/>
    <lineage>
        <taxon>Bacteria</taxon>
        <taxon>Pseudomonadati</taxon>
        <taxon>Pseudomonadota</taxon>
        <taxon>Alphaproteobacteria</taxon>
        <taxon>Hyphomicrobiales</taxon>
        <taxon>Rhizobiaceae</taxon>
        <taxon>Metarhizobium</taxon>
    </lineage>
</organism>
<gene>
    <name evidence="1" type="ORF">DEM27_01540</name>
</gene>
<sequence length="94" mass="10298">MMTEIDPKLADAAWRNGRDCADVAFLHQPPPWSDEHAEKIFEQMASALISSFPGGHSAFAPNAELIAKNAREGFDERLRELMAGPSVEGSQRSS</sequence>
<comment type="caution">
    <text evidence="1">The sequence shown here is derived from an EMBL/GenBank/DDBJ whole genome shotgun (WGS) entry which is preliminary data.</text>
</comment>
<proteinExistence type="predicted"/>
<name>A0A2U2DX56_9HYPH</name>
<dbReference type="Proteomes" id="UP000245252">
    <property type="component" value="Unassembled WGS sequence"/>
</dbReference>
<dbReference type="AlphaFoldDB" id="A0A2U2DX56"/>
<evidence type="ECO:0000313" key="1">
    <source>
        <dbReference type="EMBL" id="PWE57903.1"/>
    </source>
</evidence>
<protein>
    <submittedName>
        <fullName evidence="1">Uncharacterized protein</fullName>
    </submittedName>
</protein>
<reference evidence="1 2" key="1">
    <citation type="submission" date="2018-05" db="EMBL/GenBank/DDBJ databases">
        <title>The draft genome of strain NS-104.</title>
        <authorList>
            <person name="Hang P."/>
            <person name="Jiang J."/>
        </authorList>
    </citation>
    <scope>NUCLEOTIDE SEQUENCE [LARGE SCALE GENOMIC DNA]</scope>
    <source>
        <strain evidence="1 2">NS-104</strain>
    </source>
</reference>